<dbReference type="Proteomes" id="UP000515163">
    <property type="component" value="Unplaced"/>
</dbReference>
<dbReference type="KEGG" id="aten:116305289"/>
<keyword evidence="7" id="KW-0066">ATP synthesis</keyword>
<keyword evidence="5" id="KW-0406">Ion transport</keyword>
<keyword evidence="6" id="KW-0472">Membrane</keyword>
<dbReference type="OrthoDB" id="1262810at2759"/>
<dbReference type="InterPro" id="IPR026015">
    <property type="entry name" value="ATP_synth_OSCP/delta_N_sf"/>
</dbReference>
<evidence type="ECO:0000256" key="8">
    <source>
        <dbReference type="ARBA" id="ARBA00033369"/>
    </source>
</evidence>
<dbReference type="NCBIfam" id="TIGR01145">
    <property type="entry name" value="ATP_synt_delta"/>
    <property type="match status" value="1"/>
</dbReference>
<evidence type="ECO:0000256" key="3">
    <source>
        <dbReference type="ARBA" id="ARBA00022448"/>
    </source>
</evidence>
<keyword evidence="4" id="KW-0375">Hydrogen ion transport</keyword>
<keyword evidence="10" id="KW-1185">Reference proteome</keyword>
<dbReference type="AlphaFoldDB" id="A0A6P8IVB4"/>
<keyword evidence="3" id="KW-0813">Transport</keyword>
<comment type="subcellular location">
    <subcellularLocation>
        <location evidence="1">Membrane</location>
    </subcellularLocation>
</comment>
<evidence type="ECO:0000313" key="10">
    <source>
        <dbReference type="Proteomes" id="UP000515163"/>
    </source>
</evidence>
<protein>
    <recommendedName>
        <fullName evidence="8">Oligomycin sensitivity conferral protein</fullName>
    </recommendedName>
</protein>
<evidence type="ECO:0000256" key="9">
    <source>
        <dbReference type="SAM" id="Coils"/>
    </source>
</evidence>
<dbReference type="InParanoid" id="A0A6P8IVB4"/>
<reference evidence="11" key="1">
    <citation type="submission" date="2025-08" db="UniProtKB">
        <authorList>
            <consortium name="RefSeq"/>
        </authorList>
    </citation>
    <scope>IDENTIFICATION</scope>
    <source>
        <tissue evidence="11">Tentacle</tissue>
    </source>
</reference>
<organism evidence="10 11">
    <name type="scientific">Actinia tenebrosa</name>
    <name type="common">Australian red waratah sea anemone</name>
    <dbReference type="NCBI Taxonomy" id="6105"/>
    <lineage>
        <taxon>Eukaryota</taxon>
        <taxon>Metazoa</taxon>
        <taxon>Cnidaria</taxon>
        <taxon>Anthozoa</taxon>
        <taxon>Hexacorallia</taxon>
        <taxon>Actiniaria</taxon>
        <taxon>Actiniidae</taxon>
        <taxon>Actinia</taxon>
    </lineage>
</organism>
<keyword evidence="9" id="KW-0175">Coiled coil</keyword>
<dbReference type="InterPro" id="IPR000711">
    <property type="entry name" value="ATPase_OSCP/dsu"/>
</dbReference>
<dbReference type="Pfam" id="PF00213">
    <property type="entry name" value="OSCP"/>
    <property type="match status" value="1"/>
</dbReference>
<evidence type="ECO:0000256" key="7">
    <source>
        <dbReference type="ARBA" id="ARBA00023310"/>
    </source>
</evidence>
<dbReference type="Gene3D" id="1.10.520.20">
    <property type="entry name" value="N-terminal domain of the delta subunit of the F1F0-ATP synthase"/>
    <property type="match status" value="1"/>
</dbReference>
<dbReference type="PRINTS" id="PR00125">
    <property type="entry name" value="ATPASEDELTA"/>
</dbReference>
<evidence type="ECO:0000256" key="1">
    <source>
        <dbReference type="ARBA" id="ARBA00004370"/>
    </source>
</evidence>
<dbReference type="FunCoup" id="A0A6P8IVB4">
    <property type="interactions" value="1784"/>
</dbReference>
<evidence type="ECO:0000256" key="6">
    <source>
        <dbReference type="ARBA" id="ARBA00023136"/>
    </source>
</evidence>
<name>A0A6P8IVB4_ACTTE</name>
<evidence type="ECO:0000256" key="4">
    <source>
        <dbReference type="ARBA" id="ARBA00022781"/>
    </source>
</evidence>
<dbReference type="HAMAP" id="MF_01416">
    <property type="entry name" value="ATP_synth_delta_bact"/>
    <property type="match status" value="1"/>
</dbReference>
<dbReference type="GeneID" id="116305289"/>
<feature type="coiled-coil region" evidence="9">
    <location>
        <begin position="54"/>
        <end position="81"/>
    </location>
</feature>
<dbReference type="GO" id="GO:0046933">
    <property type="term" value="F:proton-transporting ATP synthase activity, rotational mechanism"/>
    <property type="evidence" value="ECO:0007669"/>
    <property type="project" value="InterPro"/>
</dbReference>
<evidence type="ECO:0000256" key="5">
    <source>
        <dbReference type="ARBA" id="ARBA00023065"/>
    </source>
</evidence>
<sequence>MAALGVCRYLQRTPILSQVRKFGVTSVARAQELVKPPIHLFGIDGRYAHAVYSAAAKQKHLDKVEEELNNVDKMIKGSEKLSEFLMNPTTNKRQKQAALEELLKAQKMSDLTINLLTTMAENNRLKLISSVANSYGKLMSATRGEVLCTVTTAKELDNANSKELQAALKMFLKKGETLKLETLVDPSLIGGMVVSFGDKHIDMSIAKKVKDITNVMKESL</sequence>
<accession>A0A6P8IVB4</accession>
<evidence type="ECO:0000313" key="11">
    <source>
        <dbReference type="RefSeq" id="XP_031571029.1"/>
    </source>
</evidence>
<dbReference type="SUPFAM" id="SSF47928">
    <property type="entry name" value="N-terminal domain of the delta subunit of the F1F0-ATP synthase"/>
    <property type="match status" value="1"/>
</dbReference>
<gene>
    <name evidence="11" type="primary">LOC116305289</name>
</gene>
<dbReference type="GO" id="GO:0016020">
    <property type="term" value="C:membrane"/>
    <property type="evidence" value="ECO:0007669"/>
    <property type="project" value="UniProtKB-SubCell"/>
</dbReference>
<proteinExistence type="inferred from homology"/>
<dbReference type="RefSeq" id="XP_031571029.1">
    <property type="nucleotide sequence ID" value="XM_031715169.1"/>
</dbReference>
<comment type="similarity">
    <text evidence="2">Belongs to the ATPase delta chain family.</text>
</comment>
<dbReference type="PANTHER" id="PTHR11910">
    <property type="entry name" value="ATP SYNTHASE DELTA CHAIN"/>
    <property type="match status" value="1"/>
</dbReference>
<evidence type="ECO:0000256" key="2">
    <source>
        <dbReference type="ARBA" id="ARBA00007046"/>
    </source>
</evidence>